<dbReference type="EMBL" id="AORI01000011">
    <property type="protein sequence ID" value="ENY68744.1"/>
    <property type="molecule type" value="Genomic_DNA"/>
</dbReference>
<protein>
    <submittedName>
        <fullName evidence="1">Uncharacterized protein</fullName>
    </submittedName>
</protein>
<comment type="caution">
    <text evidence="1">The sequence shown here is derived from an EMBL/GenBank/DDBJ whole genome shotgun (WGS) entry which is preliminary data.</text>
</comment>
<dbReference type="Pfam" id="PF10896">
    <property type="entry name" value="DUF2714"/>
    <property type="match status" value="1"/>
</dbReference>
<sequence>MEKKNKLEKKFLIVANKEIKILNLEFNEIKKKNNFITFDKLLATIILKSNLKTNDKEVVFFLNKLEEGLIKKFDLVFDNLAISFGLSNTLNNLYLCPFLTKEAATNFESLNLSSNADLFNEKLIKNFNGEINYLLANDFYIEILKNLIIKKNADLELFYDEKSILGW</sequence>
<gene>
    <name evidence="1" type="ORF">MAU_5450</name>
</gene>
<dbReference type="RefSeq" id="WP_004425054.1">
    <property type="nucleotide sequence ID" value="NZ_AORI01000011.1"/>
</dbReference>
<evidence type="ECO:0000313" key="1">
    <source>
        <dbReference type="EMBL" id="ENY68744.1"/>
    </source>
</evidence>
<dbReference type="InterPro" id="IPR021222">
    <property type="entry name" value="DUF2714"/>
</dbReference>
<reference evidence="1 2" key="1">
    <citation type="journal article" date="2013" name="Genome Announc.">
        <title>Draft Genome Sequences of Mycoplasma auris and Mycoplasma yeatsii, Two Species of the Ear Canal of Caprinae.</title>
        <authorList>
            <person name="Dordet-Frisoni E."/>
            <person name="Baranowski E."/>
            <person name="Barre A."/>
            <person name="Blanchard A."/>
            <person name="Breton M."/>
            <person name="Couture C."/>
            <person name="Dupuy V."/>
            <person name="Gaurivaud P."/>
            <person name="Jacob D."/>
            <person name="Lemaitre C."/>
            <person name="Manso-Silvan L."/>
            <person name="Nikolski M."/>
            <person name="Nouvel L.X."/>
            <person name="Poumarat F."/>
            <person name="Sirand-Pugnet P."/>
            <person name="Thebault P."/>
            <person name="Theil S."/>
            <person name="Thiaucourt F."/>
            <person name="Citti C."/>
            <person name="Tardy F."/>
        </authorList>
    </citation>
    <scope>NUCLEOTIDE SEQUENCE [LARGE SCALE GENOMIC DNA]</scope>
    <source>
        <strain evidence="1 2">15026</strain>
    </source>
</reference>
<dbReference type="OrthoDB" id="398973at2"/>
<dbReference type="PATRIC" id="fig|1188233.3.peg.528"/>
<dbReference type="Proteomes" id="UP000013131">
    <property type="component" value="Unassembled WGS sequence"/>
</dbReference>
<keyword evidence="2" id="KW-1185">Reference proteome</keyword>
<dbReference type="STRING" id="1188233.MAU_5450"/>
<proteinExistence type="predicted"/>
<accession>N9TRF8</accession>
<organism evidence="1 2">
    <name type="scientific">Metamycoplasma auris 15026</name>
    <dbReference type="NCBI Taxonomy" id="1188233"/>
    <lineage>
        <taxon>Bacteria</taxon>
        <taxon>Bacillati</taxon>
        <taxon>Mycoplasmatota</taxon>
        <taxon>Mycoplasmoidales</taxon>
        <taxon>Metamycoplasmataceae</taxon>
        <taxon>Metamycoplasma</taxon>
    </lineage>
</organism>
<dbReference type="AlphaFoldDB" id="N9TRF8"/>
<evidence type="ECO:0000313" key="2">
    <source>
        <dbReference type="Proteomes" id="UP000013131"/>
    </source>
</evidence>
<name>N9TRF8_9BACT</name>